<evidence type="ECO:0000313" key="2">
    <source>
        <dbReference type="Proteomes" id="UP000184038"/>
    </source>
</evidence>
<name>A0A1M7KNU2_9FIRM</name>
<dbReference type="AlphaFoldDB" id="A0A1M7KNU2"/>
<protein>
    <submittedName>
        <fullName evidence="1">Uncharacterized protein</fullName>
    </submittedName>
</protein>
<gene>
    <name evidence="1" type="ORF">SAMN02746066_02851</name>
</gene>
<dbReference type="RefSeq" id="WP_073288845.1">
    <property type="nucleotide sequence ID" value="NZ_FRCP01000014.1"/>
</dbReference>
<proteinExistence type="predicted"/>
<evidence type="ECO:0000313" key="1">
    <source>
        <dbReference type="EMBL" id="SHM67103.1"/>
    </source>
</evidence>
<dbReference type="Proteomes" id="UP000184038">
    <property type="component" value="Unassembled WGS sequence"/>
</dbReference>
<reference evidence="1 2" key="1">
    <citation type="submission" date="2016-11" db="EMBL/GenBank/DDBJ databases">
        <authorList>
            <person name="Jaros S."/>
            <person name="Januszkiewicz K."/>
            <person name="Wedrychowicz H."/>
        </authorList>
    </citation>
    <scope>NUCLEOTIDE SEQUENCE [LARGE SCALE GENOMIC DNA]</scope>
    <source>
        <strain evidence="1 2">DSM 15930</strain>
    </source>
</reference>
<organism evidence="1 2">
    <name type="scientific">Anaerosporobacter mobilis DSM 15930</name>
    <dbReference type="NCBI Taxonomy" id="1120996"/>
    <lineage>
        <taxon>Bacteria</taxon>
        <taxon>Bacillati</taxon>
        <taxon>Bacillota</taxon>
        <taxon>Clostridia</taxon>
        <taxon>Lachnospirales</taxon>
        <taxon>Lachnospiraceae</taxon>
        <taxon>Anaerosporobacter</taxon>
    </lineage>
</organism>
<dbReference type="EMBL" id="FRCP01000014">
    <property type="protein sequence ID" value="SHM67103.1"/>
    <property type="molecule type" value="Genomic_DNA"/>
</dbReference>
<accession>A0A1M7KNU2</accession>
<keyword evidence="2" id="KW-1185">Reference proteome</keyword>
<sequence length="132" mass="15356">MKKGYFFLMLTLCCAACSKKYNSSTNEAIIDKNVDSLTLLKNLDDYIEYKGDLNDNKNLYLTFSFRNDVTVPENPPVVEAKVYLWMNDDVIGIYNKTLYNNYEDYLDSVKITFDAEGKEFNRYNVSFEGNIE</sequence>